<feature type="transmembrane region" description="Helical" evidence="5">
    <location>
        <begin position="153"/>
        <end position="172"/>
    </location>
</feature>
<keyword evidence="4 5" id="KW-0472">Membrane</keyword>
<gene>
    <name evidence="8" type="ORF">GCM10025862_13910</name>
</gene>
<feature type="domain" description="ABC transporter" evidence="6">
    <location>
        <begin position="332"/>
        <end position="617"/>
    </location>
</feature>
<dbReference type="Pfam" id="PF00664">
    <property type="entry name" value="ABC_membrane"/>
    <property type="match status" value="1"/>
</dbReference>
<keyword evidence="2 5" id="KW-0812">Transmembrane</keyword>
<dbReference type="Pfam" id="PF00005">
    <property type="entry name" value="ABC_tran"/>
    <property type="match status" value="1"/>
</dbReference>
<dbReference type="PROSITE" id="PS50893">
    <property type="entry name" value="ABC_TRANSPORTER_2"/>
    <property type="match status" value="1"/>
</dbReference>
<name>A0ABQ6HMK7_9MICO</name>
<dbReference type="InterPro" id="IPR027417">
    <property type="entry name" value="P-loop_NTPase"/>
</dbReference>
<dbReference type="InterPro" id="IPR011527">
    <property type="entry name" value="ABC1_TM_dom"/>
</dbReference>
<evidence type="ECO:0000256" key="1">
    <source>
        <dbReference type="ARBA" id="ARBA00004651"/>
    </source>
</evidence>
<keyword evidence="3 5" id="KW-1133">Transmembrane helix</keyword>
<dbReference type="Proteomes" id="UP001157109">
    <property type="component" value="Unassembled WGS sequence"/>
</dbReference>
<feature type="transmembrane region" description="Helical" evidence="5">
    <location>
        <begin position="76"/>
        <end position="97"/>
    </location>
</feature>
<dbReference type="SUPFAM" id="SSF52540">
    <property type="entry name" value="P-loop containing nucleoside triphosphate hydrolases"/>
    <property type="match status" value="1"/>
</dbReference>
<evidence type="ECO:0000259" key="6">
    <source>
        <dbReference type="PROSITE" id="PS50893"/>
    </source>
</evidence>
<dbReference type="PANTHER" id="PTHR43394">
    <property type="entry name" value="ATP-DEPENDENT PERMEASE MDL1, MITOCHONDRIAL"/>
    <property type="match status" value="1"/>
</dbReference>
<dbReference type="PROSITE" id="PS50929">
    <property type="entry name" value="ABC_TM1F"/>
    <property type="match status" value="1"/>
</dbReference>
<dbReference type="PANTHER" id="PTHR43394:SF1">
    <property type="entry name" value="ATP-BINDING CASSETTE SUB-FAMILY B MEMBER 10, MITOCHONDRIAL"/>
    <property type="match status" value="1"/>
</dbReference>
<sequence length="635" mass="68047">MKDFPQTVDAYADPAAPHPDTRSPAAYLWWLVRDQGVLFLAALLVAIVWMIPQALAPWMLGRAIDQAIVPHDNAALVRWLALFALVTVVGASSGFVYHTLAVRQWLVALYGTTQLVTNKAVRLGHVLTRRAPSGEVLSVASSDSNEFGGFMEITVRAASQAVAYVIVAVLVLVTSPRLGVLVLLAAPAVVVLALPLLRPLGARQALERSRTSTLTSMATDIVAGLRILRGVGGEERFADNYARASQSARDAGISAGRWQAAVDGVGVLLSGLLLTGLLWAGVREVGAGRLTVGEFVSFLGYGLFMTQPLRSFFELVQKGTRALVSAHRTVALLDQPVPWSDDPTEVALPAAATAELTDLATGFTARPGRLTMVVCADPERTAALADRLGRYLPTEESAQVQLAPDAELKGRAARTERRRQRERRATLAAQERALTSTSWGVTLGGVDLGEVPLDAVRERVLVCDTGPTVFAGTLQDALDPHRRLSLAEAEEALVAASAEDVLDALPEGWQGQVEERGRGLSGGQRQRLTLARALALDPDVLVLVEPTSAVDAHTEARIAARLGGFRAGRTTVVMTASPLLLHHADEVTLLAPEPSPHPGTDATVYRVVATGTHRDLWSHHLDYRSVVSRTEEVQR</sequence>
<feature type="domain" description="ABC transmembrane type-1" evidence="7">
    <location>
        <begin position="40"/>
        <end position="321"/>
    </location>
</feature>
<evidence type="ECO:0000256" key="3">
    <source>
        <dbReference type="ARBA" id="ARBA00022989"/>
    </source>
</evidence>
<evidence type="ECO:0000259" key="7">
    <source>
        <dbReference type="PROSITE" id="PS50929"/>
    </source>
</evidence>
<protein>
    <submittedName>
        <fullName evidence="8">Multidrug ABC transporter permease</fullName>
    </submittedName>
</protein>
<dbReference type="SUPFAM" id="SSF90123">
    <property type="entry name" value="ABC transporter transmembrane region"/>
    <property type="match status" value="1"/>
</dbReference>
<dbReference type="InterPro" id="IPR017871">
    <property type="entry name" value="ABC_transporter-like_CS"/>
</dbReference>
<dbReference type="Gene3D" id="3.40.50.300">
    <property type="entry name" value="P-loop containing nucleotide triphosphate hydrolases"/>
    <property type="match status" value="1"/>
</dbReference>
<dbReference type="InterPro" id="IPR036640">
    <property type="entry name" value="ABC1_TM_sf"/>
</dbReference>
<evidence type="ECO:0000256" key="5">
    <source>
        <dbReference type="SAM" id="Phobius"/>
    </source>
</evidence>
<feature type="transmembrane region" description="Helical" evidence="5">
    <location>
        <begin position="37"/>
        <end position="56"/>
    </location>
</feature>
<evidence type="ECO:0000313" key="8">
    <source>
        <dbReference type="EMBL" id="GMA19370.1"/>
    </source>
</evidence>
<accession>A0ABQ6HMK7</accession>
<dbReference type="PROSITE" id="PS00211">
    <property type="entry name" value="ABC_TRANSPORTER_1"/>
    <property type="match status" value="1"/>
</dbReference>
<proteinExistence type="predicted"/>
<dbReference type="InterPro" id="IPR039421">
    <property type="entry name" value="Type_1_exporter"/>
</dbReference>
<organism evidence="8 9">
    <name type="scientific">Arsenicicoccus piscis</name>
    <dbReference type="NCBI Taxonomy" id="673954"/>
    <lineage>
        <taxon>Bacteria</taxon>
        <taxon>Bacillati</taxon>
        <taxon>Actinomycetota</taxon>
        <taxon>Actinomycetes</taxon>
        <taxon>Micrococcales</taxon>
        <taxon>Intrasporangiaceae</taxon>
        <taxon>Arsenicicoccus</taxon>
    </lineage>
</organism>
<dbReference type="EMBL" id="BSUJ01000001">
    <property type="protein sequence ID" value="GMA19370.1"/>
    <property type="molecule type" value="Genomic_DNA"/>
</dbReference>
<feature type="transmembrane region" description="Helical" evidence="5">
    <location>
        <begin position="178"/>
        <end position="197"/>
    </location>
</feature>
<dbReference type="CDD" id="cd07346">
    <property type="entry name" value="ABC_6TM_exporters"/>
    <property type="match status" value="1"/>
</dbReference>
<dbReference type="Gene3D" id="1.20.1560.10">
    <property type="entry name" value="ABC transporter type 1, transmembrane domain"/>
    <property type="match status" value="1"/>
</dbReference>
<reference evidence="9" key="1">
    <citation type="journal article" date="2019" name="Int. J. Syst. Evol. Microbiol.">
        <title>The Global Catalogue of Microorganisms (GCM) 10K type strain sequencing project: providing services to taxonomists for standard genome sequencing and annotation.</title>
        <authorList>
            <consortium name="The Broad Institute Genomics Platform"/>
            <consortium name="The Broad Institute Genome Sequencing Center for Infectious Disease"/>
            <person name="Wu L."/>
            <person name="Ma J."/>
        </authorList>
    </citation>
    <scope>NUCLEOTIDE SEQUENCE [LARGE SCALE GENOMIC DNA]</scope>
    <source>
        <strain evidence="9">NBRC 105830</strain>
    </source>
</reference>
<evidence type="ECO:0000256" key="4">
    <source>
        <dbReference type="ARBA" id="ARBA00023136"/>
    </source>
</evidence>
<dbReference type="InterPro" id="IPR003439">
    <property type="entry name" value="ABC_transporter-like_ATP-bd"/>
</dbReference>
<comment type="subcellular location">
    <subcellularLocation>
        <location evidence="1">Cell membrane</location>
        <topology evidence="1">Multi-pass membrane protein</topology>
    </subcellularLocation>
</comment>
<comment type="caution">
    <text evidence="8">The sequence shown here is derived from an EMBL/GenBank/DDBJ whole genome shotgun (WGS) entry which is preliminary data.</text>
</comment>
<dbReference type="RefSeq" id="WP_241444823.1">
    <property type="nucleotide sequence ID" value="NZ_BSUJ01000001.1"/>
</dbReference>
<evidence type="ECO:0000313" key="9">
    <source>
        <dbReference type="Proteomes" id="UP001157109"/>
    </source>
</evidence>
<evidence type="ECO:0000256" key="2">
    <source>
        <dbReference type="ARBA" id="ARBA00022692"/>
    </source>
</evidence>
<keyword evidence="9" id="KW-1185">Reference proteome</keyword>